<dbReference type="Gene3D" id="2.60.120.10">
    <property type="entry name" value="Jelly Rolls"/>
    <property type="match status" value="1"/>
</dbReference>
<reference evidence="2 3" key="1">
    <citation type="submission" date="2019-10" db="EMBL/GenBank/DDBJ databases">
        <authorList>
            <person name="Dong K."/>
        </authorList>
    </citation>
    <scope>NUCLEOTIDE SEQUENCE [LARGE SCALE GENOMIC DNA]</scope>
    <source>
        <strain evidence="3">dk4302</strain>
    </source>
</reference>
<accession>A0A5Q0QAG7</accession>
<dbReference type="InterPro" id="IPR014710">
    <property type="entry name" value="RmlC-like_jellyroll"/>
</dbReference>
<gene>
    <name evidence="2" type="ORF">GFH32_05975</name>
</gene>
<dbReference type="InterPro" id="IPR000595">
    <property type="entry name" value="cNMP-bd_dom"/>
</dbReference>
<dbReference type="SUPFAM" id="SSF51206">
    <property type="entry name" value="cAMP-binding domain-like"/>
    <property type="match status" value="1"/>
</dbReference>
<protein>
    <submittedName>
        <fullName evidence="2">Cyclic nucleotide-binding domain-containing protein</fullName>
    </submittedName>
</protein>
<evidence type="ECO:0000313" key="3">
    <source>
        <dbReference type="Proteomes" id="UP000326921"/>
    </source>
</evidence>
<name>A0A5Q0QAG7_9SPHI</name>
<dbReference type="AlphaFoldDB" id="A0A5Q0QAG7"/>
<dbReference type="Pfam" id="PF00027">
    <property type="entry name" value="cNMP_binding"/>
    <property type="match status" value="1"/>
</dbReference>
<proteinExistence type="predicted"/>
<dbReference type="RefSeq" id="WP_153510214.1">
    <property type="nucleotide sequence ID" value="NZ_CP045652.1"/>
</dbReference>
<sequence length="186" mass="21838">MTIEQVINNFYELPPESLELLLSQMDRVTYPKGYILLESDRLERKVFFLTKGSVRAYSPQPDQNITFWFGLEGDIVLSMRSYVENLKSYEDIELMEDSTLYAIGMETLKSLYQKDIHIANLGRVIVEGELLKMERRWISSQLKSAKERYEELLMESPALLQRIPLKYIASFLRMTPVSLSRIRKEK</sequence>
<dbReference type="Proteomes" id="UP000326921">
    <property type="component" value="Chromosome"/>
</dbReference>
<dbReference type="EMBL" id="CP045652">
    <property type="protein sequence ID" value="QGA25891.1"/>
    <property type="molecule type" value="Genomic_DNA"/>
</dbReference>
<organism evidence="2 3">
    <name type="scientific">Sphingobacterium zhuxiongii</name>
    <dbReference type="NCBI Taxonomy" id="2662364"/>
    <lineage>
        <taxon>Bacteria</taxon>
        <taxon>Pseudomonadati</taxon>
        <taxon>Bacteroidota</taxon>
        <taxon>Sphingobacteriia</taxon>
        <taxon>Sphingobacteriales</taxon>
        <taxon>Sphingobacteriaceae</taxon>
        <taxon>Sphingobacterium</taxon>
    </lineage>
</organism>
<feature type="domain" description="Cyclic nucleotide-binding" evidence="1">
    <location>
        <begin position="28"/>
        <end position="115"/>
    </location>
</feature>
<dbReference type="KEGG" id="sphe:GFH32_05975"/>
<keyword evidence="3" id="KW-1185">Reference proteome</keyword>
<evidence type="ECO:0000313" key="2">
    <source>
        <dbReference type="EMBL" id="QGA25891.1"/>
    </source>
</evidence>
<dbReference type="InterPro" id="IPR018490">
    <property type="entry name" value="cNMP-bd_dom_sf"/>
</dbReference>
<evidence type="ECO:0000259" key="1">
    <source>
        <dbReference type="Pfam" id="PF00027"/>
    </source>
</evidence>